<dbReference type="PANTHER" id="PTHR30193:SF37">
    <property type="entry name" value="INNER MEMBRANE ABC TRANSPORTER PERMEASE PROTEIN YCJO"/>
    <property type="match status" value="1"/>
</dbReference>
<evidence type="ECO:0000256" key="1">
    <source>
        <dbReference type="ARBA" id="ARBA00004651"/>
    </source>
</evidence>
<gene>
    <name evidence="10" type="ORF">HF576_06655</name>
</gene>
<evidence type="ECO:0000256" key="4">
    <source>
        <dbReference type="ARBA" id="ARBA00022692"/>
    </source>
</evidence>
<keyword evidence="6 7" id="KW-0472">Membrane</keyword>
<evidence type="ECO:0000256" key="6">
    <source>
        <dbReference type="ARBA" id="ARBA00023136"/>
    </source>
</evidence>
<dbReference type="SUPFAM" id="SSF161098">
    <property type="entry name" value="MetI-like"/>
    <property type="match status" value="1"/>
</dbReference>
<comment type="similarity">
    <text evidence="7">Belongs to the binding-protein-dependent transport system permease family.</text>
</comment>
<feature type="transmembrane region" description="Helical" evidence="7">
    <location>
        <begin position="308"/>
        <end position="329"/>
    </location>
</feature>
<feature type="domain" description="ABC transmembrane type-1" evidence="9">
    <location>
        <begin position="114"/>
        <end position="325"/>
    </location>
</feature>
<feature type="transmembrane region" description="Helical" evidence="7">
    <location>
        <begin position="257"/>
        <end position="277"/>
    </location>
</feature>
<evidence type="ECO:0000259" key="9">
    <source>
        <dbReference type="PROSITE" id="PS50928"/>
    </source>
</evidence>
<organism evidence="10 11">
    <name type="scientific">Microbacterium salsuginis</name>
    <dbReference type="NCBI Taxonomy" id="2722803"/>
    <lineage>
        <taxon>Bacteria</taxon>
        <taxon>Bacillati</taxon>
        <taxon>Actinomycetota</taxon>
        <taxon>Actinomycetes</taxon>
        <taxon>Micrococcales</taxon>
        <taxon>Microbacteriaceae</taxon>
        <taxon>Microbacterium</taxon>
    </lineage>
</organism>
<dbReference type="CDD" id="cd06261">
    <property type="entry name" value="TM_PBP2"/>
    <property type="match status" value="1"/>
</dbReference>
<keyword evidence="5 7" id="KW-1133">Transmembrane helix</keyword>
<keyword evidence="4 7" id="KW-0812">Transmembrane</keyword>
<evidence type="ECO:0000313" key="11">
    <source>
        <dbReference type="Proteomes" id="UP001429745"/>
    </source>
</evidence>
<protein>
    <submittedName>
        <fullName evidence="10">Sugar ABC transporter permease</fullName>
    </submittedName>
</protein>
<comment type="caution">
    <text evidence="10">The sequence shown here is derived from an EMBL/GenBank/DDBJ whole genome shotgun (WGS) entry which is preliminary data.</text>
</comment>
<keyword evidence="2 7" id="KW-0813">Transport</keyword>
<name>A0ABX1K939_9MICO</name>
<dbReference type="Proteomes" id="UP001429745">
    <property type="component" value="Unassembled WGS sequence"/>
</dbReference>
<proteinExistence type="inferred from homology"/>
<dbReference type="InterPro" id="IPR035906">
    <property type="entry name" value="MetI-like_sf"/>
</dbReference>
<feature type="transmembrane region" description="Helical" evidence="7">
    <location>
        <begin position="118"/>
        <end position="139"/>
    </location>
</feature>
<dbReference type="Gene3D" id="1.10.3720.10">
    <property type="entry name" value="MetI-like"/>
    <property type="match status" value="1"/>
</dbReference>
<comment type="subcellular location">
    <subcellularLocation>
        <location evidence="1 7">Cell membrane</location>
        <topology evidence="1 7">Multi-pass membrane protein</topology>
    </subcellularLocation>
</comment>
<feature type="transmembrane region" description="Helical" evidence="7">
    <location>
        <begin position="151"/>
        <end position="171"/>
    </location>
</feature>
<dbReference type="InterPro" id="IPR000515">
    <property type="entry name" value="MetI-like"/>
</dbReference>
<evidence type="ECO:0000313" key="10">
    <source>
        <dbReference type="EMBL" id="NLP83518.1"/>
    </source>
</evidence>
<feature type="transmembrane region" description="Helical" evidence="7">
    <location>
        <begin position="51"/>
        <end position="78"/>
    </location>
</feature>
<evidence type="ECO:0000256" key="7">
    <source>
        <dbReference type="RuleBase" id="RU363032"/>
    </source>
</evidence>
<feature type="transmembrane region" description="Helical" evidence="7">
    <location>
        <begin position="199"/>
        <end position="221"/>
    </location>
</feature>
<keyword evidence="3" id="KW-1003">Cell membrane</keyword>
<evidence type="ECO:0000256" key="8">
    <source>
        <dbReference type="SAM" id="MobiDB-lite"/>
    </source>
</evidence>
<feature type="region of interest" description="Disordered" evidence="8">
    <location>
        <begin position="1"/>
        <end position="28"/>
    </location>
</feature>
<dbReference type="PROSITE" id="PS50928">
    <property type="entry name" value="ABC_TM1"/>
    <property type="match status" value="1"/>
</dbReference>
<evidence type="ECO:0000256" key="5">
    <source>
        <dbReference type="ARBA" id="ARBA00022989"/>
    </source>
</evidence>
<evidence type="ECO:0000256" key="2">
    <source>
        <dbReference type="ARBA" id="ARBA00022448"/>
    </source>
</evidence>
<reference evidence="10 11" key="1">
    <citation type="submission" date="2020-04" db="EMBL/GenBank/DDBJ databases">
        <title>CFH 90308 Microbacterium sp.</title>
        <authorList>
            <person name="Nie G."/>
            <person name="Ming H."/>
            <person name="Xia T."/>
        </authorList>
    </citation>
    <scope>NUCLEOTIDE SEQUENCE [LARGE SCALE GENOMIC DNA]</scope>
    <source>
        <strain evidence="10 11">CFH 90308</strain>
    </source>
</reference>
<sequence>MEAVPVRQEVGTVEAAAPTSPRGPRSSAAWLGARRGKASVRRTTGKHRRTWLLVTAFLAPALVTILLIRVIPFLGAIWSTLHVRDGVGLLADERFAGFENYIDLLSDPLFQATLGRTLVFNLVINPLQIALALAIAVLLTRRLPARGLWRMAVFIPCTIPLVGSSIAWGVALRADGPVNGILEFLGLPAQPFLTSPTQALASIMLVASWVGIGYWMVFLVAGINDIPDELYEAAALDGAGGWRSFWSVTLPMLRRPLLFVLVADTVANFVLFVPMQMLTDGGPQNSTTMLMFDAYRRTYTYSQPNQGATATVILTVIMLVIVFVQFRLLKEDK</sequence>
<dbReference type="InterPro" id="IPR051393">
    <property type="entry name" value="ABC_transporter_permease"/>
</dbReference>
<dbReference type="PANTHER" id="PTHR30193">
    <property type="entry name" value="ABC TRANSPORTER PERMEASE PROTEIN"/>
    <property type="match status" value="1"/>
</dbReference>
<dbReference type="Pfam" id="PF00528">
    <property type="entry name" value="BPD_transp_1"/>
    <property type="match status" value="1"/>
</dbReference>
<dbReference type="EMBL" id="JABACI010000001">
    <property type="protein sequence ID" value="NLP83518.1"/>
    <property type="molecule type" value="Genomic_DNA"/>
</dbReference>
<keyword evidence="11" id="KW-1185">Reference proteome</keyword>
<accession>A0ABX1K939</accession>
<evidence type="ECO:0000256" key="3">
    <source>
        <dbReference type="ARBA" id="ARBA00022475"/>
    </source>
</evidence>